<sequence length="73" mass="8083">MWIRVVGCSVVYGRFSLVFGGLSLFPSLLVSPSWHSGSALRRPGWVLLPGLGRRFSELRLGQLRLSRRGDLVG</sequence>
<feature type="transmembrane region" description="Helical" evidence="1">
    <location>
        <begin position="12"/>
        <end position="31"/>
    </location>
</feature>
<evidence type="ECO:0008006" key="4">
    <source>
        <dbReference type="Google" id="ProtNLM"/>
    </source>
</evidence>
<evidence type="ECO:0000313" key="3">
    <source>
        <dbReference type="Proteomes" id="UP000823674"/>
    </source>
</evidence>
<keyword evidence="1" id="KW-0812">Transmembrane</keyword>
<keyword evidence="1" id="KW-0472">Membrane</keyword>
<evidence type="ECO:0000313" key="2">
    <source>
        <dbReference type="EMBL" id="KAG5400115.1"/>
    </source>
</evidence>
<reference evidence="2 3" key="1">
    <citation type="submission" date="2021-03" db="EMBL/GenBank/DDBJ databases">
        <authorList>
            <person name="King G.J."/>
            <person name="Bancroft I."/>
            <person name="Baten A."/>
            <person name="Bloomfield J."/>
            <person name="Borpatragohain P."/>
            <person name="He Z."/>
            <person name="Irish N."/>
            <person name="Irwin J."/>
            <person name="Liu K."/>
            <person name="Mauleon R.P."/>
            <person name="Moore J."/>
            <person name="Morris R."/>
            <person name="Ostergaard L."/>
            <person name="Wang B."/>
            <person name="Wells R."/>
        </authorList>
    </citation>
    <scope>NUCLEOTIDE SEQUENCE [LARGE SCALE GENOMIC DNA]</scope>
    <source>
        <strain evidence="2">R-o-18</strain>
        <tissue evidence="2">Leaf</tissue>
    </source>
</reference>
<accession>A0ABQ7MNN7</accession>
<gene>
    <name evidence="2" type="primary">A04g501890.1_BraROA</name>
    <name evidence="2" type="ORF">IGI04_014722</name>
</gene>
<comment type="caution">
    <text evidence="2">The sequence shown here is derived from an EMBL/GenBank/DDBJ whole genome shotgun (WGS) entry which is preliminary data.</text>
</comment>
<protein>
    <recommendedName>
        <fullName evidence="4">Secreted protein</fullName>
    </recommendedName>
</protein>
<evidence type="ECO:0000256" key="1">
    <source>
        <dbReference type="SAM" id="Phobius"/>
    </source>
</evidence>
<dbReference type="Proteomes" id="UP000823674">
    <property type="component" value="Chromosome A04"/>
</dbReference>
<keyword evidence="3" id="KW-1185">Reference proteome</keyword>
<proteinExistence type="predicted"/>
<keyword evidence="1" id="KW-1133">Transmembrane helix</keyword>
<name>A0ABQ7MNN7_BRACM</name>
<organism evidence="2 3">
    <name type="scientific">Brassica rapa subsp. trilocularis</name>
    <dbReference type="NCBI Taxonomy" id="1813537"/>
    <lineage>
        <taxon>Eukaryota</taxon>
        <taxon>Viridiplantae</taxon>
        <taxon>Streptophyta</taxon>
        <taxon>Embryophyta</taxon>
        <taxon>Tracheophyta</taxon>
        <taxon>Spermatophyta</taxon>
        <taxon>Magnoliopsida</taxon>
        <taxon>eudicotyledons</taxon>
        <taxon>Gunneridae</taxon>
        <taxon>Pentapetalae</taxon>
        <taxon>rosids</taxon>
        <taxon>malvids</taxon>
        <taxon>Brassicales</taxon>
        <taxon>Brassicaceae</taxon>
        <taxon>Brassiceae</taxon>
        <taxon>Brassica</taxon>
    </lineage>
</organism>
<dbReference type="EMBL" id="JADBGQ010000004">
    <property type="protein sequence ID" value="KAG5400115.1"/>
    <property type="molecule type" value="Genomic_DNA"/>
</dbReference>